<dbReference type="AlphaFoldDB" id="A0A841FSC7"/>
<dbReference type="SUPFAM" id="SSF50494">
    <property type="entry name" value="Trypsin-like serine proteases"/>
    <property type="match status" value="1"/>
</dbReference>
<evidence type="ECO:0000256" key="2">
    <source>
        <dbReference type="ARBA" id="ARBA00022670"/>
    </source>
</evidence>
<accession>A0A841FSC7</accession>
<evidence type="ECO:0000313" key="9">
    <source>
        <dbReference type="EMBL" id="MBB6036452.1"/>
    </source>
</evidence>
<gene>
    <name evidence="9" type="ORF">HNR73_004323</name>
</gene>
<evidence type="ECO:0000256" key="4">
    <source>
        <dbReference type="ARBA" id="ARBA00022801"/>
    </source>
</evidence>
<dbReference type="EC" id="3.4.21.-" evidence="6"/>
<keyword evidence="5 6" id="KW-0720">Serine protease</keyword>
<keyword evidence="2 6" id="KW-0645">Protease</keyword>
<dbReference type="Gene3D" id="2.40.10.10">
    <property type="entry name" value="Trypsin-like serine proteases"/>
    <property type="match status" value="2"/>
</dbReference>
<evidence type="ECO:0000256" key="5">
    <source>
        <dbReference type="ARBA" id="ARBA00022825"/>
    </source>
</evidence>
<dbReference type="PRINTS" id="PR00839">
    <property type="entry name" value="V8PROTEASE"/>
</dbReference>
<evidence type="ECO:0000256" key="7">
    <source>
        <dbReference type="SAM" id="MobiDB-lite"/>
    </source>
</evidence>
<evidence type="ECO:0000313" key="10">
    <source>
        <dbReference type="Proteomes" id="UP000548476"/>
    </source>
</evidence>
<dbReference type="EMBL" id="JACHGT010000009">
    <property type="protein sequence ID" value="MBB6036452.1"/>
    <property type="molecule type" value="Genomic_DNA"/>
</dbReference>
<sequence length="330" mass="34644">MLKHVRMRGTILIGAVVAVLVLTLSPQAAADPAATGLRSPSAPTSPDGRTVDPAVLARQIDATVAKAEAPSPKGAASDGADHRSVAVQEGMIGPMSPPGISSLIGTDDRYATNPANWWPASSTVYFTRTVGASINRWCTGWLINANTVITAGHCVHTGGSGGSWYTAAEFTAWPGRYGNSTPYGSCSVSQIHSVVGWTVNNNLEYDYGAMKLNCNVGTTTGTFGFMWQAASLDGTTTYNRGYSQDKGFGEQWASYDQIRASQTRRLFYQHDTVGGNSGGPVYTYSNASCGPCGVAVHAYGTGGAAPGATNNSGTRITEGVFNNFIYWEGL</sequence>
<dbReference type="PANTHER" id="PTHR15462">
    <property type="entry name" value="SERINE PROTEASE"/>
    <property type="match status" value="1"/>
</dbReference>
<keyword evidence="4 6" id="KW-0378">Hydrolase</keyword>
<evidence type="ECO:0000259" key="8">
    <source>
        <dbReference type="Pfam" id="PF00089"/>
    </source>
</evidence>
<proteinExistence type="inferred from homology"/>
<comment type="caution">
    <text evidence="9">The sequence shown here is derived from an EMBL/GenBank/DDBJ whole genome shotgun (WGS) entry which is preliminary data.</text>
</comment>
<dbReference type="InterPro" id="IPR009003">
    <property type="entry name" value="Peptidase_S1_PA"/>
</dbReference>
<dbReference type="GO" id="GO:0006508">
    <property type="term" value="P:proteolysis"/>
    <property type="evidence" value="ECO:0007669"/>
    <property type="project" value="UniProtKB-KW"/>
</dbReference>
<dbReference type="Pfam" id="PF00089">
    <property type="entry name" value="Trypsin"/>
    <property type="match status" value="1"/>
</dbReference>
<name>A0A841FSC7_9ACTN</name>
<dbReference type="RefSeq" id="WP_184789302.1">
    <property type="nucleotide sequence ID" value="NZ_BONT01000029.1"/>
</dbReference>
<keyword evidence="10" id="KW-1185">Reference proteome</keyword>
<dbReference type="GO" id="GO:0004252">
    <property type="term" value="F:serine-type endopeptidase activity"/>
    <property type="evidence" value="ECO:0007669"/>
    <property type="project" value="InterPro"/>
</dbReference>
<dbReference type="InterPro" id="IPR028301">
    <property type="entry name" value="V8_his_AS"/>
</dbReference>
<keyword evidence="3 6" id="KW-0732">Signal</keyword>
<dbReference type="PROSITE" id="PS00134">
    <property type="entry name" value="TRYPSIN_HIS"/>
    <property type="match status" value="1"/>
</dbReference>
<evidence type="ECO:0000256" key="1">
    <source>
        <dbReference type="ARBA" id="ARBA00008764"/>
    </source>
</evidence>
<feature type="region of interest" description="Disordered" evidence="7">
    <location>
        <begin position="32"/>
        <end position="51"/>
    </location>
</feature>
<comment type="similarity">
    <text evidence="1 6">Belongs to the peptidase S1B family.</text>
</comment>
<dbReference type="Proteomes" id="UP000548476">
    <property type="component" value="Unassembled WGS sequence"/>
</dbReference>
<dbReference type="InterPro" id="IPR043504">
    <property type="entry name" value="Peptidase_S1_PA_chymotrypsin"/>
</dbReference>
<evidence type="ECO:0000256" key="6">
    <source>
        <dbReference type="RuleBase" id="RU004296"/>
    </source>
</evidence>
<dbReference type="PROSITE" id="PS00672">
    <property type="entry name" value="V8_HIS"/>
    <property type="match status" value="1"/>
</dbReference>
<protein>
    <recommendedName>
        <fullName evidence="6">Serine protease</fullName>
        <ecNumber evidence="6">3.4.21.-</ecNumber>
    </recommendedName>
</protein>
<dbReference type="PANTHER" id="PTHR15462:SF8">
    <property type="entry name" value="SERINE PROTEASE"/>
    <property type="match status" value="1"/>
</dbReference>
<dbReference type="InterPro" id="IPR001254">
    <property type="entry name" value="Trypsin_dom"/>
</dbReference>
<dbReference type="InterPro" id="IPR008256">
    <property type="entry name" value="Peptidase_S1B"/>
</dbReference>
<reference evidence="9 10" key="1">
    <citation type="submission" date="2020-08" db="EMBL/GenBank/DDBJ databases">
        <title>Genomic Encyclopedia of Type Strains, Phase IV (KMG-IV): sequencing the most valuable type-strain genomes for metagenomic binning, comparative biology and taxonomic classification.</title>
        <authorList>
            <person name="Goeker M."/>
        </authorList>
    </citation>
    <scope>NUCLEOTIDE SEQUENCE [LARGE SCALE GENOMIC DNA]</scope>
    <source>
        <strain evidence="9 10">YIM 65646</strain>
    </source>
</reference>
<feature type="chain" id="PRO_5039762300" description="Serine protease" evidence="6">
    <location>
        <begin position="31"/>
        <end position="330"/>
    </location>
</feature>
<feature type="signal peptide" evidence="6">
    <location>
        <begin position="1"/>
        <end position="30"/>
    </location>
</feature>
<evidence type="ECO:0000256" key="3">
    <source>
        <dbReference type="ARBA" id="ARBA00022729"/>
    </source>
</evidence>
<organism evidence="9 10">
    <name type="scientific">Phytomonospora endophytica</name>
    <dbReference type="NCBI Taxonomy" id="714109"/>
    <lineage>
        <taxon>Bacteria</taxon>
        <taxon>Bacillati</taxon>
        <taxon>Actinomycetota</taxon>
        <taxon>Actinomycetes</taxon>
        <taxon>Micromonosporales</taxon>
        <taxon>Micromonosporaceae</taxon>
        <taxon>Phytomonospora</taxon>
    </lineage>
</organism>
<dbReference type="InterPro" id="IPR050966">
    <property type="entry name" value="Glutamyl_endopeptidase"/>
</dbReference>
<feature type="domain" description="Peptidase S1" evidence="8">
    <location>
        <begin position="118"/>
        <end position="292"/>
    </location>
</feature>
<dbReference type="InterPro" id="IPR018114">
    <property type="entry name" value="TRYPSIN_HIS"/>
</dbReference>